<accession>A0A6N2VEB0</accession>
<evidence type="ECO:0000313" key="2">
    <source>
        <dbReference type="EMBL" id="VYT28809.1"/>
    </source>
</evidence>
<sequence length="226" mass="25635">MRKEKISEIISDINSEYIEEAAVYSGKKNRQGHYAWLKWSVAAASIVLIVFLGTAILGRTYTVTLENGDTIKFVRNKFSGNRVEGKIECDTRDLTEEEIQQLFHDLPVKAYGLFDVDNHQLFLLRGMIGDVRLYVTTIDSLFDDAENMGYTDTSVIEGIPVHGGYSYRREENLEVVCNAGFTVGNSTVYLECTEEYKNAKTARNQIAQTVYHLIENGEINLEQIIK</sequence>
<proteinExistence type="predicted"/>
<keyword evidence="1" id="KW-1133">Transmembrane helix</keyword>
<dbReference type="RefSeq" id="WP_004221984.1">
    <property type="nucleotide sequence ID" value="NZ_CACRSY010000016.1"/>
</dbReference>
<gene>
    <name evidence="2" type="ORF">BHLFYP23_01050</name>
</gene>
<protein>
    <recommendedName>
        <fullName evidence="3">DUF4367 domain-containing protein</fullName>
    </recommendedName>
</protein>
<keyword evidence="1" id="KW-0472">Membrane</keyword>
<organism evidence="2">
    <name type="scientific">Blautia hansenii</name>
    <name type="common">Ruminococcus hansenii</name>
    <dbReference type="NCBI Taxonomy" id="1322"/>
    <lineage>
        <taxon>Bacteria</taxon>
        <taxon>Bacillati</taxon>
        <taxon>Bacillota</taxon>
        <taxon>Clostridia</taxon>
        <taxon>Lachnospirales</taxon>
        <taxon>Lachnospiraceae</taxon>
        <taxon>Blautia</taxon>
    </lineage>
</organism>
<dbReference type="AlphaFoldDB" id="A0A6N2VEB0"/>
<reference evidence="2" key="1">
    <citation type="submission" date="2019-11" db="EMBL/GenBank/DDBJ databases">
        <authorList>
            <person name="Feng L."/>
        </authorList>
    </citation>
    <scope>NUCLEOTIDE SEQUENCE</scope>
    <source>
        <strain evidence="2">BhanseniiLFYP23</strain>
    </source>
</reference>
<evidence type="ECO:0008006" key="3">
    <source>
        <dbReference type="Google" id="ProtNLM"/>
    </source>
</evidence>
<evidence type="ECO:0000256" key="1">
    <source>
        <dbReference type="SAM" id="Phobius"/>
    </source>
</evidence>
<dbReference type="EMBL" id="CACRSY010000016">
    <property type="protein sequence ID" value="VYT28809.1"/>
    <property type="molecule type" value="Genomic_DNA"/>
</dbReference>
<feature type="transmembrane region" description="Helical" evidence="1">
    <location>
        <begin position="36"/>
        <end position="57"/>
    </location>
</feature>
<name>A0A6N2VEB0_BLAHA</name>
<keyword evidence="1" id="KW-0812">Transmembrane</keyword>